<evidence type="ECO:0000313" key="3">
    <source>
        <dbReference type="Proteomes" id="UP001645039"/>
    </source>
</evidence>
<name>A0ABR9F2S7_9GAMM</name>
<organism evidence="2 3">
    <name type="scientific">Halomonas casei</name>
    <dbReference type="NCBI Taxonomy" id="2742613"/>
    <lineage>
        <taxon>Bacteria</taxon>
        <taxon>Pseudomonadati</taxon>
        <taxon>Pseudomonadota</taxon>
        <taxon>Gammaproteobacteria</taxon>
        <taxon>Oceanospirillales</taxon>
        <taxon>Halomonadaceae</taxon>
        <taxon>Halomonas</taxon>
    </lineage>
</organism>
<evidence type="ECO:0000313" key="2">
    <source>
        <dbReference type="EMBL" id="MBE0400783.1"/>
    </source>
</evidence>
<dbReference type="Pfam" id="PF01609">
    <property type="entry name" value="DDE_Tnp_1"/>
    <property type="match status" value="1"/>
</dbReference>
<gene>
    <name evidence="2" type="ORF">EI168_11780</name>
</gene>
<evidence type="ECO:0000259" key="1">
    <source>
        <dbReference type="Pfam" id="PF01609"/>
    </source>
</evidence>
<proteinExistence type="predicted"/>
<dbReference type="InterPro" id="IPR002559">
    <property type="entry name" value="Transposase_11"/>
</dbReference>
<keyword evidence="3" id="KW-1185">Reference proteome</keyword>
<accession>A0ABR9F2S7</accession>
<reference evidence="2 3" key="1">
    <citation type="submission" date="2020-07" db="EMBL/GenBank/DDBJ databases">
        <title>Halophilic bacteria isolated from french cheeses.</title>
        <authorList>
            <person name="Kothe C.I."/>
            <person name="Farah-Kraiem B."/>
            <person name="Renault P."/>
            <person name="Dridi B."/>
        </authorList>
    </citation>
    <scope>NUCLEOTIDE SEQUENCE [LARGE SCALE GENOMIC DNA]</scope>
    <source>
        <strain evidence="2 3">FME1</strain>
    </source>
</reference>
<comment type="caution">
    <text evidence="2">The sequence shown here is derived from an EMBL/GenBank/DDBJ whole genome shotgun (WGS) entry which is preliminary data.</text>
</comment>
<feature type="domain" description="Transposase IS4-like" evidence="1">
    <location>
        <begin position="8"/>
        <end position="67"/>
    </location>
</feature>
<dbReference type="Proteomes" id="UP001645039">
    <property type="component" value="Unassembled WGS sequence"/>
</dbReference>
<protein>
    <submittedName>
        <fullName evidence="2">Transposase</fullName>
    </submittedName>
</protein>
<sequence length="98" mass="10641">MGKSRAGNTSKPHLAVDAYGLPNAFRITGGEVHDSTEAQALIDDLPSGDALVADKGYDSERIREQGTIEAVQCANLERLVRRRPTDKLQHRTAPCLKA</sequence>
<dbReference type="EMBL" id="RRZD01000009">
    <property type="protein sequence ID" value="MBE0400783.1"/>
    <property type="molecule type" value="Genomic_DNA"/>
</dbReference>